<feature type="transmembrane region" description="Helical" evidence="6">
    <location>
        <begin position="112"/>
        <end position="138"/>
    </location>
</feature>
<dbReference type="EMBL" id="JBHFEH010000099">
    <property type="protein sequence ID" value="KAL2047496.1"/>
    <property type="molecule type" value="Genomic_DNA"/>
</dbReference>
<gene>
    <name evidence="8" type="ORF">ABVK25_011480</name>
</gene>
<dbReference type="InterPro" id="IPR049326">
    <property type="entry name" value="Rhodopsin_dom_fungi"/>
</dbReference>
<reference evidence="8 9" key="1">
    <citation type="submission" date="2024-09" db="EMBL/GenBank/DDBJ databases">
        <title>Rethinking Asexuality: The Enigmatic Case of Functional Sexual Genes in Lepraria (Stereocaulaceae).</title>
        <authorList>
            <person name="Doellman M."/>
            <person name="Sun Y."/>
            <person name="Barcenas-Pena A."/>
            <person name="Lumbsch H.T."/>
            <person name="Grewe F."/>
        </authorList>
    </citation>
    <scope>NUCLEOTIDE SEQUENCE [LARGE SCALE GENOMIC DNA]</scope>
    <source>
        <strain evidence="8 9">Grewe 0041</strain>
    </source>
</reference>
<feature type="transmembrane region" description="Helical" evidence="6">
    <location>
        <begin position="6"/>
        <end position="25"/>
    </location>
</feature>
<feature type="transmembrane region" description="Helical" evidence="6">
    <location>
        <begin position="37"/>
        <end position="58"/>
    </location>
</feature>
<feature type="transmembrane region" description="Helical" evidence="6">
    <location>
        <begin position="78"/>
        <end position="100"/>
    </location>
</feature>
<comment type="similarity">
    <text evidence="5">Belongs to the SAT4 family.</text>
</comment>
<comment type="caution">
    <text evidence="8">The sequence shown here is derived from an EMBL/GenBank/DDBJ whole genome shotgun (WGS) entry which is preliminary data.</text>
</comment>
<feature type="transmembrane region" description="Helical" evidence="6">
    <location>
        <begin position="158"/>
        <end position="185"/>
    </location>
</feature>
<keyword evidence="3 6" id="KW-1133">Transmembrane helix</keyword>
<sequence length="337" mass="37423">MVSAANVMIILTVILGGLAIGAVALRQYCRVYQKHSIGADDYCILIALALSTGIDIVIDYALAVTGAGDPNTVPTQDGMVYILKILLGCELSQIATMGFVKASLLFYYKRIFVSRFFVIASNTLIILIACFTASIFLAQLFSKWPIYEQWNPEAAYNISIPALLTFFVAGNSTFDLITLCLPLLVIRTLQMKTHRKVILSSIFALGSLCMIASLFRLYWSIEYTKAPNTGKGYFSEPFIYNSLWAIIEPPLFIIMGSFITLGPLLRSKYGPGNLFRSLRTYISRRIAKGFTHSSDWSNEAGKSSNHSWKVLQEPIKSKGPTNRAQWELSEISTTSDV</sequence>
<feature type="transmembrane region" description="Helical" evidence="6">
    <location>
        <begin position="197"/>
        <end position="219"/>
    </location>
</feature>
<evidence type="ECO:0000256" key="5">
    <source>
        <dbReference type="ARBA" id="ARBA00038359"/>
    </source>
</evidence>
<dbReference type="PANTHER" id="PTHR33048:SF134">
    <property type="entry name" value="INTEGRAL MEMBRANE PROTEIN"/>
    <property type="match status" value="1"/>
</dbReference>
<keyword evidence="9" id="KW-1185">Reference proteome</keyword>
<evidence type="ECO:0000256" key="3">
    <source>
        <dbReference type="ARBA" id="ARBA00022989"/>
    </source>
</evidence>
<keyword evidence="4 6" id="KW-0472">Membrane</keyword>
<dbReference type="InterPro" id="IPR052337">
    <property type="entry name" value="SAT4-like"/>
</dbReference>
<name>A0ABR4ARM3_9LECA</name>
<dbReference type="Pfam" id="PF20684">
    <property type="entry name" value="Fung_rhodopsin"/>
    <property type="match status" value="1"/>
</dbReference>
<feature type="domain" description="Rhodopsin" evidence="7">
    <location>
        <begin position="25"/>
        <end position="266"/>
    </location>
</feature>
<evidence type="ECO:0000259" key="7">
    <source>
        <dbReference type="Pfam" id="PF20684"/>
    </source>
</evidence>
<dbReference type="Proteomes" id="UP001590951">
    <property type="component" value="Unassembled WGS sequence"/>
</dbReference>
<protein>
    <recommendedName>
        <fullName evidence="7">Rhodopsin domain-containing protein</fullName>
    </recommendedName>
</protein>
<comment type="subcellular location">
    <subcellularLocation>
        <location evidence="1">Membrane</location>
        <topology evidence="1">Multi-pass membrane protein</topology>
    </subcellularLocation>
</comment>
<accession>A0ABR4ARM3</accession>
<evidence type="ECO:0000313" key="9">
    <source>
        <dbReference type="Proteomes" id="UP001590951"/>
    </source>
</evidence>
<evidence type="ECO:0000313" key="8">
    <source>
        <dbReference type="EMBL" id="KAL2047496.1"/>
    </source>
</evidence>
<proteinExistence type="inferred from homology"/>
<keyword evidence="2 6" id="KW-0812">Transmembrane</keyword>
<feature type="transmembrane region" description="Helical" evidence="6">
    <location>
        <begin position="239"/>
        <end position="261"/>
    </location>
</feature>
<organism evidence="8 9">
    <name type="scientific">Lepraria finkii</name>
    <dbReference type="NCBI Taxonomy" id="1340010"/>
    <lineage>
        <taxon>Eukaryota</taxon>
        <taxon>Fungi</taxon>
        <taxon>Dikarya</taxon>
        <taxon>Ascomycota</taxon>
        <taxon>Pezizomycotina</taxon>
        <taxon>Lecanoromycetes</taxon>
        <taxon>OSLEUM clade</taxon>
        <taxon>Lecanoromycetidae</taxon>
        <taxon>Lecanorales</taxon>
        <taxon>Lecanorineae</taxon>
        <taxon>Stereocaulaceae</taxon>
        <taxon>Lepraria</taxon>
    </lineage>
</organism>
<evidence type="ECO:0000256" key="6">
    <source>
        <dbReference type="SAM" id="Phobius"/>
    </source>
</evidence>
<evidence type="ECO:0000256" key="4">
    <source>
        <dbReference type="ARBA" id="ARBA00023136"/>
    </source>
</evidence>
<dbReference type="PANTHER" id="PTHR33048">
    <property type="entry name" value="PTH11-LIKE INTEGRAL MEMBRANE PROTEIN (AFU_ORTHOLOGUE AFUA_5G11245)"/>
    <property type="match status" value="1"/>
</dbReference>
<evidence type="ECO:0000256" key="1">
    <source>
        <dbReference type="ARBA" id="ARBA00004141"/>
    </source>
</evidence>
<evidence type="ECO:0000256" key="2">
    <source>
        <dbReference type="ARBA" id="ARBA00022692"/>
    </source>
</evidence>